<dbReference type="AlphaFoldDB" id="A0A084ZP98"/>
<comment type="caution">
    <text evidence="1">The sequence shown here is derived from an EMBL/GenBank/DDBJ whole genome shotgun (WGS) entry which is preliminary data.</text>
</comment>
<protein>
    <submittedName>
        <fullName evidence="1">Putative inner membrane protein</fullName>
    </submittedName>
</protein>
<proteinExistence type="predicted"/>
<gene>
    <name evidence="1" type="ORF">GTGU_04295</name>
</gene>
<dbReference type="Proteomes" id="UP000028630">
    <property type="component" value="Unassembled WGS sequence"/>
</dbReference>
<evidence type="ECO:0000313" key="1">
    <source>
        <dbReference type="EMBL" id="KFB99292.1"/>
    </source>
</evidence>
<accession>A0A084ZP98</accession>
<dbReference type="EMBL" id="JMTB01000117">
    <property type="protein sequence ID" value="KFB99292.1"/>
    <property type="molecule type" value="Genomic_DNA"/>
</dbReference>
<evidence type="ECO:0000313" key="2">
    <source>
        <dbReference type="Proteomes" id="UP000028630"/>
    </source>
</evidence>
<organism evidence="1 2">
    <name type="scientific">Trabulsiella guamensis ATCC 49490</name>
    <dbReference type="NCBI Taxonomy" id="1005994"/>
    <lineage>
        <taxon>Bacteria</taxon>
        <taxon>Pseudomonadati</taxon>
        <taxon>Pseudomonadota</taxon>
        <taxon>Gammaproteobacteria</taxon>
        <taxon>Enterobacterales</taxon>
        <taxon>Enterobacteriaceae</taxon>
        <taxon>Trabulsiella</taxon>
    </lineage>
</organism>
<reference evidence="2" key="1">
    <citation type="submission" date="2014-05" db="EMBL/GenBank/DDBJ databases">
        <title>ATOL: Assembling a taxonomically balanced genome-scale reconstruction of the evolutionary history of the Enterobacteriaceae.</title>
        <authorList>
            <person name="Plunkett G. III"/>
            <person name="Neeno-Eckwall E.C."/>
            <person name="Glasner J.D."/>
            <person name="Perna N.T."/>
        </authorList>
    </citation>
    <scope>NUCLEOTIDE SEQUENCE [LARGE SCALE GENOMIC DNA]</scope>
    <source>
        <strain evidence="2">ATCC 49490</strain>
    </source>
</reference>
<name>A0A084ZP98_9ENTR</name>
<keyword evidence="2" id="KW-1185">Reference proteome</keyword>
<sequence length="159" mass="18496">MKKWNLVLSLLVALCVMFFAIRYNVNNSTSTSPSTCTVRYTSVKGNIQLHTIVYFFFNSHAKKGEIILDGEIYNQDLFISNLHRKISFQYHMDMNNISLTSEQYEKMNEDDTDDVNLKDHLSPFYLVNHKSTNISIQKQGPNAYIFYEGPIPLFYCLTK</sequence>